<organism evidence="2 3">
    <name type="scientific">Puccinia graminis f. sp. tritici</name>
    <dbReference type="NCBI Taxonomy" id="56615"/>
    <lineage>
        <taxon>Eukaryota</taxon>
        <taxon>Fungi</taxon>
        <taxon>Dikarya</taxon>
        <taxon>Basidiomycota</taxon>
        <taxon>Pucciniomycotina</taxon>
        <taxon>Pucciniomycetes</taxon>
        <taxon>Pucciniales</taxon>
        <taxon>Pucciniaceae</taxon>
        <taxon>Puccinia</taxon>
    </lineage>
</organism>
<comment type="caution">
    <text evidence="2">The sequence shown here is derived from an EMBL/GenBank/DDBJ whole genome shotgun (WGS) entry which is preliminary data.</text>
</comment>
<dbReference type="PANTHER" id="PTHR48162:SF1">
    <property type="entry name" value="RIBOSOMAL L1 DOMAIN-CONTAINING PROTEIN CG13096"/>
    <property type="match status" value="1"/>
</dbReference>
<protein>
    <submittedName>
        <fullName evidence="2">Uncharacterized protein</fullName>
    </submittedName>
</protein>
<feature type="compositionally biased region" description="Acidic residues" evidence="1">
    <location>
        <begin position="507"/>
        <end position="518"/>
    </location>
</feature>
<gene>
    <name evidence="2" type="ORF">PGT21_012674</name>
</gene>
<name>A0A5B0Q5C5_PUCGR</name>
<feature type="region of interest" description="Disordered" evidence="1">
    <location>
        <begin position="314"/>
        <end position="335"/>
    </location>
</feature>
<sequence length="621" mass="69871">MNPWAPQNSASTLTAEQQQLVDAAVRAQTSHVEDLVTQLTEQVNNLKSSANTASSQPQNQRKPAKKASDKQPAVKIKVRMSDQSSSNHKNSSAAPPKAPANLTPQRPARAASVPLEVGKPKASTSKKSKAVKQPSPKRHPQQMQTTDVPLEFASTKILWGLLKQDSVPQAPELRNLQEFYNRFSNGQEVEQAAQASTSPALINTDEVQLFKDATTGSIKYGRSVIHLGSNNVRYAQGLMVRLGLRTWCPNLDEDSASLYNAAHRIAAITTFQELVAGQAYKYMNVNAKMASQTSYLIQAYNHFVHFIQHTKYHKEKKQEGKNAQDASNKRVSKNRERLRDARKEFAILNKFPPRYVHILLQIGAHSDDEHDEKANIYKIKTLPYRSKNASKFIRALDIVMKNAAEQDPSSYRKRRVRKLPRQPVMSTFTAAPKGLPIDFYDPSWYHKLVPAQQKTIPNTQAVAFLPDASQSLLPKKQRHPDEKLTDSSFTRKYWDIVVEPYGLLGDESSDESDDEEEAQGMQSAAANDSEGEGHNLDDESPDESPDEYFEEGDAGDLYDDDIEDDEEGDDEEEYNINDEDDEEDEQYSDTHENTDDVHMKDRSHGVDARTLAIMEEEEDGW</sequence>
<keyword evidence="3" id="KW-1185">Reference proteome</keyword>
<dbReference type="InterPro" id="IPR053110">
    <property type="entry name" value="Ribosomal_L1-TF"/>
</dbReference>
<feature type="compositionally biased region" description="Polar residues" evidence="1">
    <location>
        <begin position="46"/>
        <end position="61"/>
    </location>
</feature>
<evidence type="ECO:0000313" key="2">
    <source>
        <dbReference type="EMBL" id="KAA1108431.1"/>
    </source>
</evidence>
<feature type="region of interest" description="Disordered" evidence="1">
    <location>
        <begin position="504"/>
        <end position="606"/>
    </location>
</feature>
<feature type="region of interest" description="Disordered" evidence="1">
    <location>
        <begin position="46"/>
        <end position="145"/>
    </location>
</feature>
<evidence type="ECO:0000256" key="1">
    <source>
        <dbReference type="SAM" id="MobiDB-lite"/>
    </source>
</evidence>
<proteinExistence type="predicted"/>
<feature type="compositionally biased region" description="Acidic residues" evidence="1">
    <location>
        <begin position="538"/>
        <end position="587"/>
    </location>
</feature>
<evidence type="ECO:0000313" key="3">
    <source>
        <dbReference type="Proteomes" id="UP000324748"/>
    </source>
</evidence>
<reference evidence="2 3" key="1">
    <citation type="submission" date="2019-05" db="EMBL/GenBank/DDBJ databases">
        <title>Emergence of the Ug99 lineage of the wheat stem rust pathogen through somatic hybridization.</title>
        <authorList>
            <person name="Li F."/>
            <person name="Upadhyaya N.M."/>
            <person name="Sperschneider J."/>
            <person name="Matny O."/>
            <person name="Nguyen-Phuc H."/>
            <person name="Mago R."/>
            <person name="Raley C."/>
            <person name="Miller M.E."/>
            <person name="Silverstein K.A.T."/>
            <person name="Henningsen E."/>
            <person name="Hirsch C.D."/>
            <person name="Visser B."/>
            <person name="Pretorius Z.A."/>
            <person name="Steffenson B.J."/>
            <person name="Schwessinger B."/>
            <person name="Dodds P.N."/>
            <person name="Figueroa M."/>
        </authorList>
    </citation>
    <scope>NUCLEOTIDE SEQUENCE [LARGE SCALE GENOMIC DNA]</scope>
    <source>
        <strain evidence="2">21-0</strain>
    </source>
</reference>
<dbReference type="Proteomes" id="UP000324748">
    <property type="component" value="Unassembled WGS sequence"/>
</dbReference>
<accession>A0A5B0Q5C5</accession>
<dbReference type="OrthoDB" id="2501916at2759"/>
<feature type="compositionally biased region" description="Basic and acidic residues" evidence="1">
    <location>
        <begin position="588"/>
        <end position="606"/>
    </location>
</feature>
<feature type="compositionally biased region" description="Low complexity" evidence="1">
    <location>
        <begin position="81"/>
        <end position="101"/>
    </location>
</feature>
<feature type="compositionally biased region" description="Basic residues" evidence="1">
    <location>
        <begin position="124"/>
        <end position="140"/>
    </location>
</feature>
<dbReference type="EMBL" id="VSWC01000028">
    <property type="protein sequence ID" value="KAA1108431.1"/>
    <property type="molecule type" value="Genomic_DNA"/>
</dbReference>
<dbReference type="PANTHER" id="PTHR48162">
    <property type="entry name" value="YALI0A06930P"/>
    <property type="match status" value="1"/>
</dbReference>
<dbReference type="AlphaFoldDB" id="A0A5B0Q5C5"/>